<protein>
    <submittedName>
        <fullName evidence="1">Uncharacterized protein</fullName>
    </submittedName>
</protein>
<evidence type="ECO:0000313" key="2">
    <source>
        <dbReference type="Proteomes" id="UP000188318"/>
    </source>
</evidence>
<gene>
    <name evidence="1" type="ORF">ASPCADRAFT_126624</name>
</gene>
<organism evidence="1 2">
    <name type="scientific">Aspergillus carbonarius (strain ITEM 5010)</name>
    <dbReference type="NCBI Taxonomy" id="602072"/>
    <lineage>
        <taxon>Eukaryota</taxon>
        <taxon>Fungi</taxon>
        <taxon>Dikarya</taxon>
        <taxon>Ascomycota</taxon>
        <taxon>Pezizomycotina</taxon>
        <taxon>Eurotiomycetes</taxon>
        <taxon>Eurotiomycetidae</taxon>
        <taxon>Eurotiales</taxon>
        <taxon>Aspergillaceae</taxon>
        <taxon>Aspergillus</taxon>
        <taxon>Aspergillus subgen. Circumdati</taxon>
    </lineage>
</organism>
<dbReference type="AlphaFoldDB" id="A0A1R3RZ14"/>
<dbReference type="Proteomes" id="UP000188318">
    <property type="component" value="Unassembled WGS sequence"/>
</dbReference>
<name>A0A1R3RZ14_ASPC5</name>
<keyword evidence="2" id="KW-1185">Reference proteome</keyword>
<accession>A0A1R3RZ14</accession>
<dbReference type="EMBL" id="KV907494">
    <property type="protein sequence ID" value="OOF99728.1"/>
    <property type="molecule type" value="Genomic_DNA"/>
</dbReference>
<sequence length="96" mass="10635">MKASHTMQVTSDTASRRTYIRRVTAKENLWAQADQDQPTSKPQAHVEMVERDKPNAGLVTEKIQRSGGFHRRSEVEAAVPALEAGIFRSRTSAAGQ</sequence>
<dbReference type="VEuPathDB" id="FungiDB:ASPCADRAFT_126624"/>
<proteinExistence type="predicted"/>
<reference evidence="2" key="1">
    <citation type="journal article" date="2017" name="Genome Biol.">
        <title>Comparative genomics reveals high biological diversity and specific adaptations in the industrially and medically important fungal genus Aspergillus.</title>
        <authorList>
            <person name="de Vries R.P."/>
            <person name="Riley R."/>
            <person name="Wiebenga A."/>
            <person name="Aguilar-Osorio G."/>
            <person name="Amillis S."/>
            <person name="Uchima C.A."/>
            <person name="Anderluh G."/>
            <person name="Asadollahi M."/>
            <person name="Askin M."/>
            <person name="Barry K."/>
            <person name="Battaglia E."/>
            <person name="Bayram O."/>
            <person name="Benocci T."/>
            <person name="Braus-Stromeyer S.A."/>
            <person name="Caldana C."/>
            <person name="Canovas D."/>
            <person name="Cerqueira G.C."/>
            <person name="Chen F."/>
            <person name="Chen W."/>
            <person name="Choi C."/>
            <person name="Clum A."/>
            <person name="Dos Santos R.A."/>
            <person name="Damasio A.R."/>
            <person name="Diallinas G."/>
            <person name="Emri T."/>
            <person name="Fekete E."/>
            <person name="Flipphi M."/>
            <person name="Freyberg S."/>
            <person name="Gallo A."/>
            <person name="Gournas C."/>
            <person name="Habgood R."/>
            <person name="Hainaut M."/>
            <person name="Harispe M.L."/>
            <person name="Henrissat B."/>
            <person name="Hilden K.S."/>
            <person name="Hope R."/>
            <person name="Hossain A."/>
            <person name="Karabika E."/>
            <person name="Karaffa L."/>
            <person name="Karanyi Z."/>
            <person name="Krasevec N."/>
            <person name="Kuo A."/>
            <person name="Kusch H."/>
            <person name="LaButti K."/>
            <person name="Lagendijk E.L."/>
            <person name="Lapidus A."/>
            <person name="Levasseur A."/>
            <person name="Lindquist E."/>
            <person name="Lipzen A."/>
            <person name="Logrieco A.F."/>
            <person name="MacCabe A."/>
            <person name="Maekelae M.R."/>
            <person name="Malavazi I."/>
            <person name="Melin P."/>
            <person name="Meyer V."/>
            <person name="Mielnichuk N."/>
            <person name="Miskei M."/>
            <person name="Molnar A.P."/>
            <person name="Mule G."/>
            <person name="Ngan C.Y."/>
            <person name="Orejas M."/>
            <person name="Orosz E."/>
            <person name="Ouedraogo J.P."/>
            <person name="Overkamp K.M."/>
            <person name="Park H.-S."/>
            <person name="Perrone G."/>
            <person name="Piumi F."/>
            <person name="Punt P.J."/>
            <person name="Ram A.F."/>
            <person name="Ramon A."/>
            <person name="Rauscher S."/>
            <person name="Record E."/>
            <person name="Riano-Pachon D.M."/>
            <person name="Robert V."/>
            <person name="Roehrig J."/>
            <person name="Ruller R."/>
            <person name="Salamov A."/>
            <person name="Salih N.S."/>
            <person name="Samson R.A."/>
            <person name="Sandor E."/>
            <person name="Sanguinetti M."/>
            <person name="Schuetze T."/>
            <person name="Sepcic K."/>
            <person name="Shelest E."/>
            <person name="Sherlock G."/>
            <person name="Sophianopoulou V."/>
            <person name="Squina F.M."/>
            <person name="Sun H."/>
            <person name="Susca A."/>
            <person name="Todd R.B."/>
            <person name="Tsang A."/>
            <person name="Unkles S.E."/>
            <person name="van de Wiele N."/>
            <person name="van Rossen-Uffink D."/>
            <person name="Oliveira J.V."/>
            <person name="Vesth T.C."/>
            <person name="Visser J."/>
            <person name="Yu J.-H."/>
            <person name="Zhou M."/>
            <person name="Andersen M.R."/>
            <person name="Archer D.B."/>
            <person name="Baker S.E."/>
            <person name="Benoit I."/>
            <person name="Brakhage A.A."/>
            <person name="Braus G.H."/>
            <person name="Fischer R."/>
            <person name="Frisvad J.C."/>
            <person name="Goldman G.H."/>
            <person name="Houbraken J."/>
            <person name="Oakley B."/>
            <person name="Pocsi I."/>
            <person name="Scazzocchio C."/>
            <person name="Seiboth B."/>
            <person name="vanKuyk P.A."/>
            <person name="Wortman J."/>
            <person name="Dyer P.S."/>
            <person name="Grigoriev I.V."/>
        </authorList>
    </citation>
    <scope>NUCLEOTIDE SEQUENCE [LARGE SCALE GENOMIC DNA]</scope>
    <source>
        <strain evidence="2">ITEM 5010</strain>
    </source>
</reference>
<evidence type="ECO:0000313" key="1">
    <source>
        <dbReference type="EMBL" id="OOF99728.1"/>
    </source>
</evidence>